<evidence type="ECO:0000313" key="4">
    <source>
        <dbReference type="Proteomes" id="UP000199572"/>
    </source>
</evidence>
<dbReference type="STRING" id="390241.SAMN04488023_1427"/>
<feature type="coiled-coil region" evidence="1">
    <location>
        <begin position="275"/>
        <end position="302"/>
    </location>
</feature>
<proteinExistence type="predicted"/>
<dbReference type="OrthoDB" id="743778at2"/>
<keyword evidence="2" id="KW-0732">Signal</keyword>
<name>A0A1H9VF35_9SPHI</name>
<feature type="signal peptide" evidence="2">
    <location>
        <begin position="1"/>
        <end position="20"/>
    </location>
</feature>
<evidence type="ECO:0000256" key="1">
    <source>
        <dbReference type="SAM" id="Coils"/>
    </source>
</evidence>
<reference evidence="3 4" key="1">
    <citation type="submission" date="2016-10" db="EMBL/GenBank/DDBJ databases">
        <authorList>
            <person name="de Groot N.N."/>
        </authorList>
    </citation>
    <scope>NUCLEOTIDE SEQUENCE [LARGE SCALE GENOMIC DNA]</scope>
    <source>
        <strain evidence="3 4">DSM 18610</strain>
    </source>
</reference>
<protein>
    <submittedName>
        <fullName evidence="3">Uncharacterized protein</fullName>
    </submittedName>
</protein>
<dbReference type="AlphaFoldDB" id="A0A1H9VF35"/>
<evidence type="ECO:0000313" key="3">
    <source>
        <dbReference type="EMBL" id="SES20074.1"/>
    </source>
</evidence>
<dbReference type="RefSeq" id="WP_090888646.1">
    <property type="nucleotide sequence ID" value="NZ_FOGG01000042.1"/>
</dbReference>
<evidence type="ECO:0000256" key="2">
    <source>
        <dbReference type="SAM" id="SignalP"/>
    </source>
</evidence>
<dbReference type="EMBL" id="FOGG01000042">
    <property type="protein sequence ID" value="SES20074.1"/>
    <property type="molecule type" value="Genomic_DNA"/>
</dbReference>
<gene>
    <name evidence="3" type="ORF">SAMN04488023_1427</name>
</gene>
<accession>A0A1H9VF35</accession>
<sequence>MKLRIICALFLGLIFLRVEAQTAIAISVGGDADKFYPVTFSDPNWNYNKHTTMSIGRSSIHGDQMWVGSMMADFTYHTSNWGNVSNFLDVNLYTVSGKELIAGWVDATSSNASNNIIVWLKGGGLTYHISSAANITATVYDGVQNALPFQEINGPARTYLTAVQDYVNVYGLNYSGSAFFNGGGSNFINGNLGIGIHNPAEKLAVNGNIRAKEVKVEAANWPDYVFRPDYELPSLSVIEKQIKANGHLSEMPSAKEVEANGVKLGELNKLLLKKVEELTLHLIEQNKQMTEMKKEIEKLKKQK</sequence>
<keyword evidence="4" id="KW-1185">Reference proteome</keyword>
<organism evidence="3 4">
    <name type="scientific">Pedobacter rhizosphaerae</name>
    <dbReference type="NCBI Taxonomy" id="390241"/>
    <lineage>
        <taxon>Bacteria</taxon>
        <taxon>Pseudomonadati</taxon>
        <taxon>Bacteroidota</taxon>
        <taxon>Sphingobacteriia</taxon>
        <taxon>Sphingobacteriales</taxon>
        <taxon>Sphingobacteriaceae</taxon>
        <taxon>Pedobacter</taxon>
    </lineage>
</organism>
<keyword evidence="1" id="KW-0175">Coiled coil</keyword>
<feature type="chain" id="PRO_5011669361" evidence="2">
    <location>
        <begin position="21"/>
        <end position="303"/>
    </location>
</feature>
<dbReference type="Proteomes" id="UP000199572">
    <property type="component" value="Unassembled WGS sequence"/>
</dbReference>